<reference evidence="2 3" key="1">
    <citation type="submission" date="2018-06" db="EMBL/GenBank/DDBJ databases">
        <authorList>
            <consortium name="Pathogen Informatics"/>
            <person name="Doyle S."/>
        </authorList>
    </citation>
    <scope>NUCLEOTIDE SEQUENCE [LARGE SCALE GENOMIC DNA]</scope>
    <source>
        <strain evidence="2 3">NCTC7807</strain>
    </source>
</reference>
<evidence type="ECO:0000313" key="2">
    <source>
        <dbReference type="EMBL" id="SUP59896.1"/>
    </source>
</evidence>
<dbReference type="Proteomes" id="UP000254150">
    <property type="component" value="Unassembled WGS sequence"/>
</dbReference>
<organism evidence="2 3">
    <name type="scientific">Streptomyces griseus</name>
    <dbReference type="NCBI Taxonomy" id="1911"/>
    <lineage>
        <taxon>Bacteria</taxon>
        <taxon>Bacillati</taxon>
        <taxon>Actinomycetota</taxon>
        <taxon>Actinomycetes</taxon>
        <taxon>Kitasatosporales</taxon>
        <taxon>Streptomycetaceae</taxon>
        <taxon>Streptomyces</taxon>
    </lineage>
</organism>
<dbReference type="AlphaFoldDB" id="A0A380P3U3"/>
<dbReference type="EMBL" id="UHID01000007">
    <property type="protein sequence ID" value="SUP59896.1"/>
    <property type="molecule type" value="Genomic_DNA"/>
</dbReference>
<protein>
    <submittedName>
        <fullName evidence="2">Uncharacterized protein</fullName>
    </submittedName>
</protein>
<proteinExistence type="predicted"/>
<sequence>MDERVSPDCPAGDHWSAARTRSGGAWWCPRRPGRGDSTWRAPPCRAGGGTGHEKARPTRSGARRRPTAWSRWSRATGPVAVDRRTGVPGHRRPGRPILGTGRRPPWPDLLRRVPASPANRRSRCPVAGRSPSPRPSPVPGRASDVGWPKERQGRAGGGTPWPPPCRSRPTASRGNRVDRPAPRPRAGLRFPSRVPPSVPPWGTARGTSAPLGERRGGETPPAVPGRHVPRPDAPARPRAGRAGFYRQVLKGRRGRGRAESSTRRSAGRHRARRIDNRLQRFYFSAT</sequence>
<evidence type="ECO:0000313" key="3">
    <source>
        <dbReference type="Proteomes" id="UP000254150"/>
    </source>
</evidence>
<name>A0A380P3U3_STRGR</name>
<feature type="region of interest" description="Disordered" evidence="1">
    <location>
        <begin position="1"/>
        <end position="273"/>
    </location>
</feature>
<accession>A0A380P3U3</accession>
<gene>
    <name evidence="2" type="ORF">NCTC7807_03956</name>
</gene>
<evidence type="ECO:0000256" key="1">
    <source>
        <dbReference type="SAM" id="MobiDB-lite"/>
    </source>
</evidence>